<dbReference type="Gene3D" id="3.40.50.720">
    <property type="entry name" value="NAD(P)-binding Rossmann-like Domain"/>
    <property type="match status" value="1"/>
</dbReference>
<sequence>MSSYLIAGTSRGLGLGLVKVLVAQPVEDVKYIFATTRSAHPSPDLADFMVDSPDSNKAAASHVSAELEGAGLDYLINNAAALDTNVLGTHETMCAFLPLLREGGAKKIVNFSSTLGAATTAQTDPSIVSVPYPTYKISKAGTHMLMALWSNRLKDEGFCVWIQSPGNLRTDLAGNERADLPAEVGAKEVVRIAQSAGPGDTGRHRNIYVEGWEHGGGVGGRYDGEDLPW</sequence>
<dbReference type="Proteomes" id="UP001295740">
    <property type="component" value="Unassembled WGS sequence"/>
</dbReference>
<reference evidence="1" key="1">
    <citation type="submission" date="2023-10" db="EMBL/GenBank/DDBJ databases">
        <authorList>
            <person name="Hackl T."/>
        </authorList>
    </citation>
    <scope>NUCLEOTIDE SEQUENCE</scope>
</reference>
<gene>
    <name evidence="1" type="ORF">KHLLAP_LOCUS2575</name>
</gene>
<comment type="caution">
    <text evidence="1">The sequence shown here is derived from an EMBL/GenBank/DDBJ whole genome shotgun (WGS) entry which is preliminary data.</text>
</comment>
<dbReference type="InterPro" id="IPR002347">
    <property type="entry name" value="SDR_fam"/>
</dbReference>
<dbReference type="GO" id="GO:0016616">
    <property type="term" value="F:oxidoreductase activity, acting on the CH-OH group of donors, NAD or NADP as acceptor"/>
    <property type="evidence" value="ECO:0007669"/>
    <property type="project" value="TreeGrafter"/>
</dbReference>
<keyword evidence="2" id="KW-1185">Reference proteome</keyword>
<dbReference type="EMBL" id="CAUWAG010000003">
    <property type="protein sequence ID" value="CAJ2502107.1"/>
    <property type="molecule type" value="Genomic_DNA"/>
</dbReference>
<accession>A0AAI8VCN7</accession>
<dbReference type="InterPro" id="IPR052184">
    <property type="entry name" value="SDR_enzymes"/>
</dbReference>
<dbReference type="AlphaFoldDB" id="A0AAI8VCN7"/>
<dbReference type="PRINTS" id="PR00081">
    <property type="entry name" value="GDHRDH"/>
</dbReference>
<evidence type="ECO:0000313" key="2">
    <source>
        <dbReference type="Proteomes" id="UP001295740"/>
    </source>
</evidence>
<organism evidence="1 2">
    <name type="scientific">Anthostomella pinea</name>
    <dbReference type="NCBI Taxonomy" id="933095"/>
    <lineage>
        <taxon>Eukaryota</taxon>
        <taxon>Fungi</taxon>
        <taxon>Dikarya</taxon>
        <taxon>Ascomycota</taxon>
        <taxon>Pezizomycotina</taxon>
        <taxon>Sordariomycetes</taxon>
        <taxon>Xylariomycetidae</taxon>
        <taxon>Xylariales</taxon>
        <taxon>Xylariaceae</taxon>
        <taxon>Anthostomella</taxon>
    </lineage>
</organism>
<dbReference type="PANTHER" id="PTHR45458">
    <property type="entry name" value="SHORT-CHAIN DEHYDROGENASE/REDUCTASE SDR"/>
    <property type="match status" value="1"/>
</dbReference>
<name>A0AAI8VCN7_9PEZI</name>
<proteinExistence type="predicted"/>
<evidence type="ECO:0000313" key="1">
    <source>
        <dbReference type="EMBL" id="CAJ2502107.1"/>
    </source>
</evidence>
<dbReference type="SUPFAM" id="SSF51735">
    <property type="entry name" value="NAD(P)-binding Rossmann-fold domains"/>
    <property type="match status" value="1"/>
</dbReference>
<dbReference type="InterPro" id="IPR036291">
    <property type="entry name" value="NAD(P)-bd_dom_sf"/>
</dbReference>
<protein>
    <submittedName>
        <fullName evidence="1">Uu.00g049600.m01.CDS01</fullName>
    </submittedName>
</protein>
<dbReference type="Pfam" id="PF00106">
    <property type="entry name" value="adh_short"/>
    <property type="match status" value="1"/>
</dbReference>
<dbReference type="PANTHER" id="PTHR45458:SF1">
    <property type="entry name" value="SHORT CHAIN DEHYDROGENASE"/>
    <property type="match status" value="1"/>
</dbReference>